<dbReference type="Proteomes" id="UP000236291">
    <property type="component" value="Unassembled WGS sequence"/>
</dbReference>
<organism evidence="1 2">
    <name type="scientific">Trifolium pratense</name>
    <name type="common">Red clover</name>
    <dbReference type="NCBI Taxonomy" id="57577"/>
    <lineage>
        <taxon>Eukaryota</taxon>
        <taxon>Viridiplantae</taxon>
        <taxon>Streptophyta</taxon>
        <taxon>Embryophyta</taxon>
        <taxon>Tracheophyta</taxon>
        <taxon>Spermatophyta</taxon>
        <taxon>Magnoliopsida</taxon>
        <taxon>eudicotyledons</taxon>
        <taxon>Gunneridae</taxon>
        <taxon>Pentapetalae</taxon>
        <taxon>rosids</taxon>
        <taxon>fabids</taxon>
        <taxon>Fabales</taxon>
        <taxon>Fabaceae</taxon>
        <taxon>Papilionoideae</taxon>
        <taxon>50 kb inversion clade</taxon>
        <taxon>NPAAA clade</taxon>
        <taxon>Hologalegina</taxon>
        <taxon>IRL clade</taxon>
        <taxon>Trifolieae</taxon>
        <taxon>Trifolium</taxon>
    </lineage>
</organism>
<protein>
    <submittedName>
        <fullName evidence="1">Uncharacterized protein</fullName>
    </submittedName>
</protein>
<gene>
    <name evidence="1" type="ORF">L195_g018044</name>
</gene>
<proteinExistence type="predicted"/>
<comment type="caution">
    <text evidence="1">The sequence shown here is derived from an EMBL/GenBank/DDBJ whole genome shotgun (WGS) entry which is preliminary data.</text>
</comment>
<reference evidence="1 2" key="2">
    <citation type="journal article" date="2017" name="Front. Plant Sci.">
        <title>Gene Classification and Mining of Molecular Markers Useful in Red Clover (Trifolium pratense) Breeding.</title>
        <authorList>
            <person name="Istvanek J."/>
            <person name="Dluhosova J."/>
            <person name="Dluhos P."/>
            <person name="Patkova L."/>
            <person name="Nedelnik J."/>
            <person name="Repkova J."/>
        </authorList>
    </citation>
    <scope>NUCLEOTIDE SEQUENCE [LARGE SCALE GENOMIC DNA]</scope>
    <source>
        <strain evidence="2">cv. Tatra</strain>
        <tissue evidence="1">Young leaves</tissue>
    </source>
</reference>
<accession>A0A2K3MVK4</accession>
<name>A0A2K3MVK4_TRIPR</name>
<evidence type="ECO:0000313" key="2">
    <source>
        <dbReference type="Proteomes" id="UP000236291"/>
    </source>
</evidence>
<reference evidence="1 2" key="1">
    <citation type="journal article" date="2014" name="Am. J. Bot.">
        <title>Genome assembly and annotation for red clover (Trifolium pratense; Fabaceae).</title>
        <authorList>
            <person name="Istvanek J."/>
            <person name="Jaros M."/>
            <person name="Krenek A."/>
            <person name="Repkova J."/>
        </authorList>
    </citation>
    <scope>NUCLEOTIDE SEQUENCE [LARGE SCALE GENOMIC DNA]</scope>
    <source>
        <strain evidence="2">cv. Tatra</strain>
        <tissue evidence="1">Young leaves</tissue>
    </source>
</reference>
<sequence length="124" mass="13675">MAMRAMNIWTPYGNRIISGGAVATMIAVQQSLDLVLVLCIYSARFQCGVDVDYWSYKIRMATNGAIMIIGHTKFTRPPMGRSWYASNEYMDPYDNRLISGGAVATMIAVPQPQARLGPTPGCHL</sequence>
<dbReference type="AlphaFoldDB" id="A0A2K3MVK4"/>
<evidence type="ECO:0000313" key="1">
    <source>
        <dbReference type="EMBL" id="PNX94863.1"/>
    </source>
</evidence>
<dbReference type="EMBL" id="ASHM01012898">
    <property type="protein sequence ID" value="PNX94863.1"/>
    <property type="molecule type" value="Genomic_DNA"/>
</dbReference>